<feature type="transmembrane region" description="Helical" evidence="1">
    <location>
        <begin position="57"/>
        <end position="76"/>
    </location>
</feature>
<keyword evidence="1" id="KW-0472">Membrane</keyword>
<gene>
    <name evidence="2" type="ORF">GCM10007977_034080</name>
</gene>
<proteinExistence type="predicted"/>
<dbReference type="InterPro" id="IPR045393">
    <property type="entry name" value="DUF6518"/>
</dbReference>
<keyword evidence="3" id="KW-1185">Reference proteome</keyword>
<organism evidence="2 3">
    <name type="scientific">Dactylosporangium sucinum</name>
    <dbReference type="NCBI Taxonomy" id="1424081"/>
    <lineage>
        <taxon>Bacteria</taxon>
        <taxon>Bacillati</taxon>
        <taxon>Actinomycetota</taxon>
        <taxon>Actinomycetes</taxon>
        <taxon>Micromonosporales</taxon>
        <taxon>Micromonosporaceae</taxon>
        <taxon>Dactylosporangium</taxon>
    </lineage>
</organism>
<dbReference type="RefSeq" id="WP_190250807.1">
    <property type="nucleotide sequence ID" value="NZ_BMPI01000014.1"/>
</dbReference>
<accession>A0A917WU70</accession>
<dbReference type="AlphaFoldDB" id="A0A917WU70"/>
<evidence type="ECO:0000313" key="3">
    <source>
        <dbReference type="Proteomes" id="UP000642070"/>
    </source>
</evidence>
<sequence>MRFGWPVLAGVALGVASVAADRVGGALRTTLQFLASTGFSWGCVGFVVALPARTRGAAVAASVVALCTATACYYWLNLGGGPPAGVLLAFGYWLALSVAGGAALGALAHAIRRDHPHRAAIAAGIAGGLLAGAGIQIAVVDPGPAQLMNGGLQAVAGLLVVAWLFARRPAPRPWLRYAGATVLAGTVAALAWDAVESVQVVGF</sequence>
<reference evidence="2" key="1">
    <citation type="journal article" date="2014" name="Int. J. Syst. Evol. Microbiol.">
        <title>Complete genome sequence of Corynebacterium casei LMG S-19264T (=DSM 44701T), isolated from a smear-ripened cheese.</title>
        <authorList>
            <consortium name="US DOE Joint Genome Institute (JGI-PGF)"/>
            <person name="Walter F."/>
            <person name="Albersmeier A."/>
            <person name="Kalinowski J."/>
            <person name="Ruckert C."/>
        </authorList>
    </citation>
    <scope>NUCLEOTIDE SEQUENCE</scope>
    <source>
        <strain evidence="2">JCM 19831</strain>
    </source>
</reference>
<feature type="transmembrane region" description="Helical" evidence="1">
    <location>
        <begin position="88"/>
        <end position="107"/>
    </location>
</feature>
<feature type="transmembrane region" description="Helical" evidence="1">
    <location>
        <begin position="30"/>
        <end position="50"/>
    </location>
</feature>
<keyword evidence="1" id="KW-0812">Transmembrane</keyword>
<dbReference type="Proteomes" id="UP000642070">
    <property type="component" value="Unassembled WGS sequence"/>
</dbReference>
<evidence type="ECO:0000313" key="2">
    <source>
        <dbReference type="EMBL" id="GGM29999.1"/>
    </source>
</evidence>
<keyword evidence="1" id="KW-1133">Transmembrane helix</keyword>
<comment type="caution">
    <text evidence="2">The sequence shown here is derived from an EMBL/GenBank/DDBJ whole genome shotgun (WGS) entry which is preliminary data.</text>
</comment>
<reference evidence="2" key="2">
    <citation type="submission" date="2020-09" db="EMBL/GenBank/DDBJ databases">
        <authorList>
            <person name="Sun Q."/>
            <person name="Ohkuma M."/>
        </authorList>
    </citation>
    <scope>NUCLEOTIDE SEQUENCE</scope>
    <source>
        <strain evidence="2">JCM 19831</strain>
    </source>
</reference>
<feature type="transmembrane region" description="Helical" evidence="1">
    <location>
        <begin position="177"/>
        <end position="195"/>
    </location>
</feature>
<protein>
    <submittedName>
        <fullName evidence="2">Uncharacterized protein</fullName>
    </submittedName>
</protein>
<feature type="transmembrane region" description="Helical" evidence="1">
    <location>
        <begin position="145"/>
        <end position="165"/>
    </location>
</feature>
<evidence type="ECO:0000256" key="1">
    <source>
        <dbReference type="SAM" id="Phobius"/>
    </source>
</evidence>
<dbReference type="EMBL" id="BMPI01000014">
    <property type="protein sequence ID" value="GGM29999.1"/>
    <property type="molecule type" value="Genomic_DNA"/>
</dbReference>
<name>A0A917WU70_9ACTN</name>
<feature type="transmembrane region" description="Helical" evidence="1">
    <location>
        <begin position="119"/>
        <end position="139"/>
    </location>
</feature>
<dbReference type="Pfam" id="PF20128">
    <property type="entry name" value="DUF6518"/>
    <property type="match status" value="1"/>
</dbReference>